<feature type="region of interest" description="Disordered" evidence="1">
    <location>
        <begin position="850"/>
        <end position="874"/>
    </location>
</feature>
<gene>
    <name evidence="2" type="ORF">C1SCF055_LOCUS12802</name>
</gene>
<evidence type="ECO:0000313" key="4">
    <source>
        <dbReference type="EMBL" id="CAL4772660.1"/>
    </source>
</evidence>
<proteinExistence type="predicted"/>
<feature type="region of interest" description="Disordered" evidence="1">
    <location>
        <begin position="603"/>
        <end position="629"/>
    </location>
</feature>
<dbReference type="EMBL" id="CAMXCT020000981">
    <property type="protein sequence ID" value="CAL1138723.1"/>
    <property type="molecule type" value="Genomic_DNA"/>
</dbReference>
<evidence type="ECO:0000313" key="2">
    <source>
        <dbReference type="EMBL" id="CAI3985348.1"/>
    </source>
</evidence>
<dbReference type="EMBL" id="CAMXCT010000981">
    <property type="protein sequence ID" value="CAI3985348.1"/>
    <property type="molecule type" value="Genomic_DNA"/>
</dbReference>
<accession>A0A9P1C5Z3</accession>
<feature type="region of interest" description="Disordered" evidence="1">
    <location>
        <begin position="354"/>
        <end position="380"/>
    </location>
</feature>
<dbReference type="OrthoDB" id="430094at2759"/>
<feature type="region of interest" description="Disordered" evidence="1">
    <location>
        <begin position="1101"/>
        <end position="1123"/>
    </location>
</feature>
<organism evidence="2">
    <name type="scientific">Cladocopium goreaui</name>
    <dbReference type="NCBI Taxonomy" id="2562237"/>
    <lineage>
        <taxon>Eukaryota</taxon>
        <taxon>Sar</taxon>
        <taxon>Alveolata</taxon>
        <taxon>Dinophyceae</taxon>
        <taxon>Suessiales</taxon>
        <taxon>Symbiodiniaceae</taxon>
        <taxon>Cladocopium</taxon>
    </lineage>
</organism>
<dbReference type="AlphaFoldDB" id="A0A9P1C5Z3"/>
<evidence type="ECO:0000313" key="3">
    <source>
        <dbReference type="EMBL" id="CAL1138723.1"/>
    </source>
</evidence>
<protein>
    <submittedName>
        <fullName evidence="4">P25 protein</fullName>
    </submittedName>
</protein>
<reference evidence="2" key="1">
    <citation type="submission" date="2022-10" db="EMBL/GenBank/DDBJ databases">
        <authorList>
            <person name="Chen Y."/>
            <person name="Dougan E. K."/>
            <person name="Chan C."/>
            <person name="Rhodes N."/>
            <person name="Thang M."/>
        </authorList>
    </citation>
    <scope>NUCLEOTIDE SEQUENCE</scope>
</reference>
<evidence type="ECO:0000256" key="1">
    <source>
        <dbReference type="SAM" id="MobiDB-lite"/>
    </source>
</evidence>
<sequence>MVASPVGKENAPPVAQTNNSEKDSKVQNNASLAIIQKQDHILNFQKWWSEGHGNEVAASHALLHIVDPDVLAEVISAGAAYHTCLGIEKLDTLLNKLEEAAGDTALDPLRKAMQTKGGARNQARAVGALLFNTARLVYEDGKGGPSVNLSSGKALFVGDKVCKTETNSEEMGRFDHSAPDSIESPLLPRERVDSNSPTRLGTTAAGAANEPSLEHLPIADAEQEPYEEKVEKDAEAAAAGASTEEAILEQQDQIQRFQLWWAEGKGKEAAGLHPMLSLLDAAVLADIIAAGANYHNCLSADRLDALQRHISKSNGPGLEALQRALQAKGGAKSQARAVGSVIFKEAMDMFKNPPAEMSKSSLATSSESRELEQSGGKVEQPKLNAGVVADEIFEPPKRFICSESFPPEATVAVRLEPNKASSLVTSLPYGSEVLATAARGTYLQFKLDKGQNNEVQYVWVPRVLDGLVLFVEKSDPVKVEKDAEAAAAVASTEEAILEQQDQIQRFQLWWAEGKGKEAAGLHPMLSLLDAAVLADIIAAGANYHNCLSADRLDALQRHTSKSNGPGLEALQRALQAKGGAKSQARAVGSVIFKEAMDMFKNPPAEMSKSSLATSSESRELEQSGGKVEQPKLNAGVVADEIFEPPKRFICSESFPPEATIAVRLEPNKASSLVTSLPYGSEGLATAARGTYLQFKLDKGQNNEVQYVWVPRVLDGLVLFVEKSDPVKVEKDAEAAAAVASTEEAILEQQDQIQRFQLWWAEGKGKEAAGLHPMLSLLDAAVLADIIAAGANYHNCLSADRLDALQRHTSKSNGPGLEALQRALQAKGGAKSQARAVGSVIFKEAMDMFKNPPTEMSKSSLATSSESRELELSGGKVEQPKLNAGVVADEIFEPPKRFICSESFPPEATVAVRLEPNKASSLVTSLPYGSEGLATAARGTYLQFKLDKGQNNEVQYVWVPRVLDGLVLFVEKSDPVKVEKDAEAAAAVASTEEAILEQQDQIQRFQLWWAEGKGKEAAGLHPMLSLLDAAVLADIIAAGANYHNCLSADRLDALQRHTSKSNGPGLEALQRALQAKGGAKSQARAVGSVIFKEAMDMFKNPPAEMSKSSLATSSESRELELSGGKVEQPKLNAGVVADEIFEPPKRFICSESFPPEATVAVRAAPSHQSEYLTCFPHGTEIYSTGRFGDFLRFRLAKEGTAEAYVPLMFRGLTLFVPGSLPSRGNVSPSGSEERLAQLEDRVSHQETIIKALQAELSALRAHMSAVATAFGTLASRSS</sequence>
<dbReference type="EMBL" id="CAMXCT030000981">
    <property type="protein sequence ID" value="CAL4772660.1"/>
    <property type="molecule type" value="Genomic_DNA"/>
</dbReference>
<comment type="caution">
    <text evidence="2">The sequence shown here is derived from an EMBL/GenBank/DDBJ whole genome shotgun (WGS) entry which is preliminary data.</text>
</comment>
<reference evidence="3" key="2">
    <citation type="submission" date="2024-04" db="EMBL/GenBank/DDBJ databases">
        <authorList>
            <person name="Chen Y."/>
            <person name="Shah S."/>
            <person name="Dougan E. K."/>
            <person name="Thang M."/>
            <person name="Chan C."/>
        </authorList>
    </citation>
    <scope>NUCLEOTIDE SEQUENCE [LARGE SCALE GENOMIC DNA]</scope>
</reference>
<feature type="region of interest" description="Disordered" evidence="1">
    <location>
        <begin position="167"/>
        <end position="215"/>
    </location>
</feature>
<keyword evidence="5" id="KW-1185">Reference proteome</keyword>
<name>A0A9P1C5Z3_9DINO</name>
<evidence type="ECO:0000313" key="5">
    <source>
        <dbReference type="Proteomes" id="UP001152797"/>
    </source>
</evidence>
<feature type="region of interest" description="Disordered" evidence="1">
    <location>
        <begin position="1"/>
        <end position="26"/>
    </location>
</feature>
<dbReference type="Proteomes" id="UP001152797">
    <property type="component" value="Unassembled WGS sequence"/>
</dbReference>